<evidence type="ECO:0000313" key="2">
    <source>
        <dbReference type="EMBL" id="AOO65738.1"/>
    </source>
</evidence>
<name>A0A1D7TL61_9BACT</name>
<feature type="transmembrane region" description="Helical" evidence="1">
    <location>
        <begin position="6"/>
        <end position="32"/>
    </location>
</feature>
<dbReference type="Proteomes" id="UP000094609">
    <property type="component" value="Chromosome"/>
</dbReference>
<evidence type="ECO:0000256" key="1">
    <source>
        <dbReference type="SAM" id="Phobius"/>
    </source>
</evidence>
<keyword evidence="1" id="KW-0472">Membrane</keyword>
<keyword evidence="1" id="KW-0812">Transmembrane</keyword>
<accession>A0A1D7TL61</accession>
<proteinExistence type="predicted"/>
<protein>
    <submittedName>
        <fullName evidence="2">Putative membrane protein</fullName>
    </submittedName>
</protein>
<evidence type="ECO:0000313" key="3">
    <source>
        <dbReference type="Proteomes" id="UP000094609"/>
    </source>
</evidence>
<gene>
    <name evidence="2" type="ORF">SHALO_1967</name>
</gene>
<keyword evidence="1" id="KW-1133">Transmembrane helix</keyword>
<dbReference type="AlphaFoldDB" id="A0A1D7TL61"/>
<dbReference type="RefSeq" id="WP_069478384.1">
    <property type="nucleotide sequence ID" value="NZ_CP017111.1"/>
</dbReference>
<reference evidence="3" key="1">
    <citation type="submission" date="2016-08" db="EMBL/GenBank/DDBJ databases">
        <title>Complete genome sequence of the organohalide-respiring Epsilonproteobacterium Sulfurospirillum halorespirans.</title>
        <authorList>
            <person name="Goris T."/>
            <person name="Zimmermann J."/>
            <person name="Schenz B."/>
            <person name="Lemos M."/>
            <person name="Hackermueller J."/>
            <person name="Diekert G."/>
        </authorList>
    </citation>
    <scope>NUCLEOTIDE SEQUENCE [LARGE SCALE GENOMIC DNA]</scope>
    <source>
        <strain>DSM 13726</strain>
        <strain evidence="3">PCE-M2</strain>
    </source>
</reference>
<dbReference type="STRING" id="1193502.SHALO_1967"/>
<sequence>MSEVYSIFLSAVFSSFLVTMCIIAVLGSLYYLTFKCFASYISFDKIAQKRAQNLKNASAKENSIL</sequence>
<dbReference type="EMBL" id="CP017111">
    <property type="protein sequence ID" value="AOO65738.1"/>
    <property type="molecule type" value="Genomic_DNA"/>
</dbReference>
<keyword evidence="3" id="KW-1185">Reference proteome</keyword>
<dbReference type="KEGG" id="shal:SHALO_1967"/>
<organism evidence="2 3">
    <name type="scientific">Sulfurospirillum halorespirans DSM 13726</name>
    <dbReference type="NCBI Taxonomy" id="1193502"/>
    <lineage>
        <taxon>Bacteria</taxon>
        <taxon>Pseudomonadati</taxon>
        <taxon>Campylobacterota</taxon>
        <taxon>Epsilonproteobacteria</taxon>
        <taxon>Campylobacterales</taxon>
        <taxon>Sulfurospirillaceae</taxon>
        <taxon>Sulfurospirillum</taxon>
    </lineage>
</organism>
<dbReference type="PATRIC" id="fig|1193502.14.peg.1999"/>